<comment type="caution">
    <text evidence="1">The sequence shown here is derived from an EMBL/GenBank/DDBJ whole genome shotgun (WGS) entry which is preliminary data.</text>
</comment>
<proteinExistence type="predicted"/>
<dbReference type="EMBL" id="CAMXCT020000228">
    <property type="protein sequence ID" value="CAL1129245.1"/>
    <property type="molecule type" value="Genomic_DNA"/>
</dbReference>
<evidence type="ECO:0000313" key="1">
    <source>
        <dbReference type="EMBL" id="CAI3975870.1"/>
    </source>
</evidence>
<keyword evidence="3" id="KW-1185">Reference proteome</keyword>
<dbReference type="Proteomes" id="UP001152797">
    <property type="component" value="Unassembled WGS sequence"/>
</dbReference>
<dbReference type="AlphaFoldDB" id="A0A9P1BN11"/>
<accession>A0A9P1BN11</accession>
<name>A0A9P1BN11_9DINO</name>
<dbReference type="EMBL" id="CAMXCT010000228">
    <property type="protein sequence ID" value="CAI3975870.1"/>
    <property type="molecule type" value="Genomic_DNA"/>
</dbReference>
<evidence type="ECO:0000313" key="2">
    <source>
        <dbReference type="EMBL" id="CAL4763182.1"/>
    </source>
</evidence>
<dbReference type="EMBL" id="CAMXCT030000228">
    <property type="protein sequence ID" value="CAL4763182.1"/>
    <property type="molecule type" value="Genomic_DNA"/>
</dbReference>
<reference evidence="1" key="1">
    <citation type="submission" date="2022-10" db="EMBL/GenBank/DDBJ databases">
        <authorList>
            <person name="Chen Y."/>
            <person name="Dougan E. K."/>
            <person name="Chan C."/>
            <person name="Rhodes N."/>
            <person name="Thang M."/>
        </authorList>
    </citation>
    <scope>NUCLEOTIDE SEQUENCE</scope>
</reference>
<reference evidence="2 3" key="2">
    <citation type="submission" date="2024-05" db="EMBL/GenBank/DDBJ databases">
        <authorList>
            <person name="Chen Y."/>
            <person name="Shah S."/>
            <person name="Dougan E. K."/>
            <person name="Thang M."/>
            <person name="Chan C."/>
        </authorList>
    </citation>
    <scope>NUCLEOTIDE SEQUENCE [LARGE SCALE GENOMIC DNA]</scope>
</reference>
<protein>
    <submittedName>
        <fullName evidence="2">Pentacotripeptide-repeat region of PRORP domain-containing protein</fullName>
    </submittedName>
</protein>
<organism evidence="1">
    <name type="scientific">Cladocopium goreaui</name>
    <dbReference type="NCBI Taxonomy" id="2562237"/>
    <lineage>
        <taxon>Eukaryota</taxon>
        <taxon>Sar</taxon>
        <taxon>Alveolata</taxon>
        <taxon>Dinophyceae</taxon>
        <taxon>Suessiales</taxon>
        <taxon>Symbiodiniaceae</taxon>
        <taxon>Cladocopium</taxon>
    </lineage>
</organism>
<feature type="non-terminal residue" evidence="1">
    <location>
        <position position="147"/>
    </location>
</feature>
<gene>
    <name evidence="1" type="ORF">C1SCF055_LOCUS4146</name>
</gene>
<sequence>MGRCGRCGRCATADGGCHGKAWNEWNAWKWREAQGQLSVLRQRSQEASLIAINRALSYITKLPTCGETWRLSTATLSSLRSRALRPDVVSETISLTACHRGSAWSFALQLGFLCRRDARGDAIYALEVLRSTWQTWRRAAKVLERME</sequence>
<evidence type="ECO:0000313" key="3">
    <source>
        <dbReference type="Proteomes" id="UP001152797"/>
    </source>
</evidence>